<name>A0A364MRH3_STELY</name>
<evidence type="ECO:0000259" key="1">
    <source>
        <dbReference type="Pfam" id="PF05699"/>
    </source>
</evidence>
<organism evidence="2 3">
    <name type="scientific">Stemphylium lycopersici</name>
    <name type="common">Tomato gray leaf spot disease fungus</name>
    <name type="synonym">Thyrospora lycopersici</name>
    <dbReference type="NCBI Taxonomy" id="183478"/>
    <lineage>
        <taxon>Eukaryota</taxon>
        <taxon>Fungi</taxon>
        <taxon>Dikarya</taxon>
        <taxon>Ascomycota</taxon>
        <taxon>Pezizomycotina</taxon>
        <taxon>Dothideomycetes</taxon>
        <taxon>Pleosporomycetidae</taxon>
        <taxon>Pleosporales</taxon>
        <taxon>Pleosporineae</taxon>
        <taxon>Pleosporaceae</taxon>
        <taxon>Stemphylium</taxon>
    </lineage>
</organism>
<dbReference type="Proteomes" id="UP000249619">
    <property type="component" value="Unassembled WGS sequence"/>
</dbReference>
<sequence>MEPDYAAESSSSAASDLDEYKRWKRCEPRAEKGSEAANNPIIYWVGLRDRYPQLSRLALDVISIPASGCDCERMFSELGDLLEPRRQAISPQLLAAIQSLRLWQKAGFGPGLNARSTLTDGDLDKLYNLCEWDQDPI</sequence>
<proteinExistence type="predicted"/>
<dbReference type="Pfam" id="PF05699">
    <property type="entry name" value="Dimer_Tnp_hAT"/>
    <property type="match status" value="1"/>
</dbReference>
<protein>
    <submittedName>
        <fullName evidence="2">Hat domain-containing protein</fullName>
    </submittedName>
</protein>
<dbReference type="GO" id="GO:0046983">
    <property type="term" value="F:protein dimerization activity"/>
    <property type="evidence" value="ECO:0007669"/>
    <property type="project" value="InterPro"/>
</dbReference>
<gene>
    <name evidence="2" type="ORF">DDE83_009223</name>
</gene>
<reference evidence="3" key="1">
    <citation type="submission" date="2018-05" db="EMBL/GenBank/DDBJ databases">
        <title>Draft genome sequence of Stemphylium lycopersici strain CIDEFI 213.</title>
        <authorList>
            <person name="Medina R."/>
            <person name="Franco M.E.E."/>
            <person name="Lucentini C.G."/>
            <person name="Saparrat M.C.N."/>
            <person name="Balatti P.A."/>
        </authorList>
    </citation>
    <scope>NUCLEOTIDE SEQUENCE [LARGE SCALE GENOMIC DNA]</scope>
    <source>
        <strain evidence="3">CIDEFI 213</strain>
    </source>
</reference>
<dbReference type="SUPFAM" id="SSF53098">
    <property type="entry name" value="Ribonuclease H-like"/>
    <property type="match status" value="1"/>
</dbReference>
<evidence type="ECO:0000313" key="2">
    <source>
        <dbReference type="EMBL" id="RAQ98781.1"/>
    </source>
</evidence>
<evidence type="ECO:0000313" key="3">
    <source>
        <dbReference type="Proteomes" id="UP000249619"/>
    </source>
</evidence>
<comment type="caution">
    <text evidence="2">The sequence shown here is derived from an EMBL/GenBank/DDBJ whole genome shotgun (WGS) entry which is preliminary data.</text>
</comment>
<dbReference type="InterPro" id="IPR012337">
    <property type="entry name" value="RNaseH-like_sf"/>
</dbReference>
<dbReference type="InterPro" id="IPR008906">
    <property type="entry name" value="HATC_C_dom"/>
</dbReference>
<keyword evidence="3" id="KW-1185">Reference proteome</keyword>
<feature type="domain" description="HAT C-terminal dimerisation" evidence="1">
    <location>
        <begin position="18"/>
        <end position="103"/>
    </location>
</feature>
<accession>A0A364MRH3</accession>
<dbReference type="STRING" id="183478.A0A364MRH3"/>
<dbReference type="AlphaFoldDB" id="A0A364MRH3"/>
<dbReference type="EMBL" id="QGDH01000708">
    <property type="protein sequence ID" value="RAQ98781.1"/>
    <property type="molecule type" value="Genomic_DNA"/>
</dbReference>